<proteinExistence type="predicted"/>
<dbReference type="InterPro" id="IPR015911">
    <property type="entry name" value="Phosphoglycerate_kinase_CS"/>
</dbReference>
<sequence>MAKKTVADIDVQGKKVLMRCDFNVPLDEDCNITSDDRIVKALPTIKKILDGGGALILMSHLGRPKGQRNEKMSLIPVTKRLSELLGQDVVFAEDCIGPETKAKVQALASGDCMLLENLR</sequence>
<reference evidence="8" key="1">
    <citation type="journal article" date="2014" name="Front. Microbiol.">
        <title>High frequency of phylogenetically diverse reductive dehalogenase-homologous genes in deep subseafloor sedimentary metagenomes.</title>
        <authorList>
            <person name="Kawai M."/>
            <person name="Futagami T."/>
            <person name="Toyoda A."/>
            <person name="Takaki Y."/>
            <person name="Nishi S."/>
            <person name="Hori S."/>
            <person name="Arai W."/>
            <person name="Tsubouchi T."/>
            <person name="Morono Y."/>
            <person name="Uchiyama I."/>
            <person name="Ito T."/>
            <person name="Fujiyama A."/>
            <person name="Inagaki F."/>
            <person name="Takami H."/>
        </authorList>
    </citation>
    <scope>NUCLEOTIDE SEQUENCE</scope>
    <source>
        <strain evidence="8">Expedition CK06-06</strain>
    </source>
</reference>
<keyword evidence="5" id="KW-0418">Kinase</keyword>
<keyword evidence="4" id="KW-0547">Nucleotide-binding</keyword>
<dbReference type="GO" id="GO:0043531">
    <property type="term" value="F:ADP binding"/>
    <property type="evidence" value="ECO:0007669"/>
    <property type="project" value="TreeGrafter"/>
</dbReference>
<gene>
    <name evidence="8" type="ORF">S01H1_07641</name>
</gene>
<evidence type="ECO:0000313" key="8">
    <source>
        <dbReference type="EMBL" id="GAF70347.1"/>
    </source>
</evidence>
<dbReference type="SUPFAM" id="SSF53748">
    <property type="entry name" value="Phosphoglycerate kinase"/>
    <property type="match status" value="1"/>
</dbReference>
<comment type="caution">
    <text evidence="8">The sequence shown here is derived from an EMBL/GenBank/DDBJ whole genome shotgun (WGS) entry which is preliminary data.</text>
</comment>
<dbReference type="PANTHER" id="PTHR11406">
    <property type="entry name" value="PHOSPHOGLYCERATE KINASE"/>
    <property type="match status" value="1"/>
</dbReference>
<keyword evidence="6" id="KW-0067">ATP-binding</keyword>
<dbReference type="EC" id="2.7.2.3" evidence="2"/>
<dbReference type="GO" id="GO:0006094">
    <property type="term" value="P:gluconeogenesis"/>
    <property type="evidence" value="ECO:0007669"/>
    <property type="project" value="TreeGrafter"/>
</dbReference>
<dbReference type="Gene3D" id="3.40.50.1260">
    <property type="entry name" value="Phosphoglycerate kinase, N-terminal domain"/>
    <property type="match status" value="1"/>
</dbReference>
<dbReference type="FunFam" id="3.40.50.1260:FF:000005">
    <property type="entry name" value="Phosphoglycerate kinase"/>
    <property type="match status" value="1"/>
</dbReference>
<feature type="non-terminal residue" evidence="8">
    <location>
        <position position="119"/>
    </location>
</feature>
<dbReference type="PROSITE" id="PS00111">
    <property type="entry name" value="PGLYCERATE_KINASE"/>
    <property type="match status" value="1"/>
</dbReference>
<evidence type="ECO:0000256" key="4">
    <source>
        <dbReference type="ARBA" id="ARBA00022741"/>
    </source>
</evidence>
<evidence type="ECO:0000256" key="7">
    <source>
        <dbReference type="ARBA" id="ARBA00023152"/>
    </source>
</evidence>
<dbReference type="GO" id="GO:0004618">
    <property type="term" value="F:phosphoglycerate kinase activity"/>
    <property type="evidence" value="ECO:0007669"/>
    <property type="project" value="UniProtKB-EC"/>
</dbReference>
<comment type="catalytic activity">
    <reaction evidence="1">
        <text>(2R)-3-phosphoglycerate + ATP = (2R)-3-phospho-glyceroyl phosphate + ADP</text>
        <dbReference type="Rhea" id="RHEA:14801"/>
        <dbReference type="ChEBI" id="CHEBI:30616"/>
        <dbReference type="ChEBI" id="CHEBI:57604"/>
        <dbReference type="ChEBI" id="CHEBI:58272"/>
        <dbReference type="ChEBI" id="CHEBI:456216"/>
        <dbReference type="EC" id="2.7.2.3"/>
    </reaction>
</comment>
<evidence type="ECO:0000256" key="1">
    <source>
        <dbReference type="ARBA" id="ARBA00000642"/>
    </source>
</evidence>
<dbReference type="EMBL" id="BARS01003932">
    <property type="protein sequence ID" value="GAF70347.1"/>
    <property type="molecule type" value="Genomic_DNA"/>
</dbReference>
<dbReference type="Pfam" id="PF00162">
    <property type="entry name" value="PGK"/>
    <property type="match status" value="1"/>
</dbReference>
<organism evidence="8">
    <name type="scientific">marine sediment metagenome</name>
    <dbReference type="NCBI Taxonomy" id="412755"/>
    <lineage>
        <taxon>unclassified sequences</taxon>
        <taxon>metagenomes</taxon>
        <taxon>ecological metagenomes</taxon>
    </lineage>
</organism>
<dbReference type="PANTHER" id="PTHR11406:SF23">
    <property type="entry name" value="PHOSPHOGLYCERATE KINASE 1, CHLOROPLASTIC-RELATED"/>
    <property type="match status" value="1"/>
</dbReference>
<evidence type="ECO:0000256" key="6">
    <source>
        <dbReference type="ARBA" id="ARBA00022840"/>
    </source>
</evidence>
<dbReference type="InterPro" id="IPR001576">
    <property type="entry name" value="Phosphoglycerate_kinase"/>
</dbReference>
<dbReference type="AlphaFoldDB" id="X0S323"/>
<dbReference type="GO" id="GO:0006096">
    <property type="term" value="P:glycolytic process"/>
    <property type="evidence" value="ECO:0007669"/>
    <property type="project" value="UniProtKB-KW"/>
</dbReference>
<dbReference type="InterPro" id="IPR015824">
    <property type="entry name" value="Phosphoglycerate_kinase_N"/>
</dbReference>
<protein>
    <recommendedName>
        <fullName evidence="2">phosphoglycerate kinase</fullName>
        <ecNumber evidence="2">2.7.2.3</ecNumber>
    </recommendedName>
</protein>
<dbReference type="InterPro" id="IPR036043">
    <property type="entry name" value="Phosphoglycerate_kinase_sf"/>
</dbReference>
<keyword evidence="3" id="KW-0808">Transferase</keyword>
<dbReference type="PRINTS" id="PR00477">
    <property type="entry name" value="PHGLYCKINASE"/>
</dbReference>
<evidence type="ECO:0000256" key="2">
    <source>
        <dbReference type="ARBA" id="ARBA00013061"/>
    </source>
</evidence>
<keyword evidence="7" id="KW-0324">Glycolysis</keyword>
<name>X0S323_9ZZZZ</name>
<accession>X0S323</accession>
<evidence type="ECO:0000256" key="3">
    <source>
        <dbReference type="ARBA" id="ARBA00022679"/>
    </source>
</evidence>
<dbReference type="GO" id="GO:0005829">
    <property type="term" value="C:cytosol"/>
    <property type="evidence" value="ECO:0007669"/>
    <property type="project" value="TreeGrafter"/>
</dbReference>
<evidence type="ECO:0000256" key="5">
    <source>
        <dbReference type="ARBA" id="ARBA00022777"/>
    </source>
</evidence>
<dbReference type="GO" id="GO:0005524">
    <property type="term" value="F:ATP binding"/>
    <property type="evidence" value="ECO:0007669"/>
    <property type="project" value="UniProtKB-KW"/>
</dbReference>